<dbReference type="Proteomes" id="UP000254889">
    <property type="component" value="Chromosome"/>
</dbReference>
<dbReference type="InterPro" id="IPR021937">
    <property type="entry name" value="DUF3551"/>
</dbReference>
<keyword evidence="1" id="KW-0732">Signal</keyword>
<feature type="signal peptide" evidence="1">
    <location>
        <begin position="1"/>
        <end position="23"/>
    </location>
</feature>
<dbReference type="Pfam" id="PF12071">
    <property type="entry name" value="DUF3551"/>
    <property type="match status" value="1"/>
</dbReference>
<accession>A0A346A071</accession>
<dbReference type="AlphaFoldDB" id="A0A346A071"/>
<reference evidence="2 3" key="1">
    <citation type="submission" date="2018-07" db="EMBL/GenBank/DDBJ databases">
        <authorList>
            <person name="Quirk P.G."/>
            <person name="Krulwich T.A."/>
        </authorList>
    </citation>
    <scope>NUCLEOTIDE SEQUENCE [LARGE SCALE GENOMIC DNA]</scope>
    <source>
        <strain evidence="2 3">CC-BB4</strain>
    </source>
</reference>
<keyword evidence="3" id="KW-1185">Reference proteome</keyword>
<evidence type="ECO:0000256" key="1">
    <source>
        <dbReference type="SAM" id="SignalP"/>
    </source>
</evidence>
<feature type="chain" id="PRO_5017038331" evidence="1">
    <location>
        <begin position="24"/>
        <end position="81"/>
    </location>
</feature>
<evidence type="ECO:0000313" key="2">
    <source>
        <dbReference type="EMBL" id="AXK82568.1"/>
    </source>
</evidence>
<proteinExistence type="predicted"/>
<sequence>MRIPAVAILAALGSLGAAQAAHAANDQPWCYRDFSGPQYTNCTFPTARHCLAIAGVMGGVCERNQLLGAEPTQQKRKRRAR</sequence>
<name>A0A346A071_9HYPH</name>
<dbReference type="RefSeq" id="WP_115692947.1">
    <property type="nucleotide sequence ID" value="NZ_CP031417.1"/>
</dbReference>
<protein>
    <submittedName>
        <fullName evidence="2">DUF3551 domain-containing protein</fullName>
    </submittedName>
</protein>
<organism evidence="2 3">
    <name type="scientific">Pseudolabrys taiwanensis</name>
    <dbReference type="NCBI Taxonomy" id="331696"/>
    <lineage>
        <taxon>Bacteria</taxon>
        <taxon>Pseudomonadati</taxon>
        <taxon>Pseudomonadota</taxon>
        <taxon>Alphaproteobacteria</taxon>
        <taxon>Hyphomicrobiales</taxon>
        <taxon>Xanthobacteraceae</taxon>
        <taxon>Pseudolabrys</taxon>
    </lineage>
</organism>
<gene>
    <name evidence="2" type="ORF">DW352_19810</name>
</gene>
<evidence type="ECO:0000313" key="3">
    <source>
        <dbReference type="Proteomes" id="UP000254889"/>
    </source>
</evidence>
<dbReference type="KEGG" id="ptaw:DW352_19810"/>
<dbReference type="EMBL" id="CP031417">
    <property type="protein sequence ID" value="AXK82568.1"/>
    <property type="molecule type" value="Genomic_DNA"/>
</dbReference>